<proteinExistence type="predicted"/>
<reference evidence="1 2" key="1">
    <citation type="submission" date="2019-08" db="EMBL/GenBank/DDBJ databases">
        <title>Whole genome of Aphis craccivora.</title>
        <authorList>
            <person name="Voronova N.V."/>
            <person name="Shulinski R.S."/>
            <person name="Bandarenka Y.V."/>
            <person name="Zhorov D.G."/>
            <person name="Warner D."/>
        </authorList>
    </citation>
    <scope>NUCLEOTIDE SEQUENCE [LARGE SCALE GENOMIC DNA]</scope>
    <source>
        <strain evidence="1">180601</strain>
        <tissue evidence="1">Whole Body</tissue>
    </source>
</reference>
<organism evidence="1 2">
    <name type="scientific">Aphis craccivora</name>
    <name type="common">Cowpea aphid</name>
    <dbReference type="NCBI Taxonomy" id="307492"/>
    <lineage>
        <taxon>Eukaryota</taxon>
        <taxon>Metazoa</taxon>
        <taxon>Ecdysozoa</taxon>
        <taxon>Arthropoda</taxon>
        <taxon>Hexapoda</taxon>
        <taxon>Insecta</taxon>
        <taxon>Pterygota</taxon>
        <taxon>Neoptera</taxon>
        <taxon>Paraneoptera</taxon>
        <taxon>Hemiptera</taxon>
        <taxon>Sternorrhyncha</taxon>
        <taxon>Aphidomorpha</taxon>
        <taxon>Aphidoidea</taxon>
        <taxon>Aphididae</taxon>
        <taxon>Aphidini</taxon>
        <taxon>Aphis</taxon>
        <taxon>Aphis</taxon>
    </lineage>
</organism>
<protein>
    <submittedName>
        <fullName evidence="1">YqaJ domain-containing protein</fullName>
    </submittedName>
</protein>
<dbReference type="EMBL" id="VUJU01007482">
    <property type="protein sequence ID" value="KAF0745141.1"/>
    <property type="molecule type" value="Genomic_DNA"/>
</dbReference>
<accession>A0A6G0XWQ4</accession>
<sequence length="64" mass="7567">MDIRKAIQYRKELDASETRKNIENHVPATEKFGLMLEILSILRRVVDIKLKKVVITAVVCYYRF</sequence>
<dbReference type="AlphaFoldDB" id="A0A6G0XWQ4"/>
<evidence type="ECO:0000313" key="2">
    <source>
        <dbReference type="Proteomes" id="UP000478052"/>
    </source>
</evidence>
<keyword evidence="2" id="KW-1185">Reference proteome</keyword>
<dbReference type="Proteomes" id="UP000478052">
    <property type="component" value="Unassembled WGS sequence"/>
</dbReference>
<gene>
    <name evidence="1" type="ORF">FWK35_00026198</name>
</gene>
<name>A0A6G0XWQ4_APHCR</name>
<comment type="caution">
    <text evidence="1">The sequence shown here is derived from an EMBL/GenBank/DDBJ whole genome shotgun (WGS) entry which is preliminary data.</text>
</comment>
<evidence type="ECO:0000313" key="1">
    <source>
        <dbReference type="EMBL" id="KAF0745141.1"/>
    </source>
</evidence>